<dbReference type="Proteomes" id="UP001152888">
    <property type="component" value="Unassembled WGS sequence"/>
</dbReference>
<evidence type="ECO:0000313" key="1">
    <source>
        <dbReference type="EMBL" id="CAH1981516.1"/>
    </source>
</evidence>
<reference evidence="1" key="1">
    <citation type="submission" date="2022-03" db="EMBL/GenBank/DDBJ databases">
        <authorList>
            <person name="Sayadi A."/>
        </authorList>
    </citation>
    <scope>NUCLEOTIDE SEQUENCE</scope>
</reference>
<comment type="caution">
    <text evidence="1">The sequence shown here is derived from an EMBL/GenBank/DDBJ whole genome shotgun (WGS) entry which is preliminary data.</text>
</comment>
<dbReference type="EMBL" id="CAKOFQ010006910">
    <property type="protein sequence ID" value="CAH1981516.1"/>
    <property type="molecule type" value="Genomic_DNA"/>
</dbReference>
<accession>A0A9P0L0C4</accession>
<evidence type="ECO:0000313" key="2">
    <source>
        <dbReference type="Proteomes" id="UP001152888"/>
    </source>
</evidence>
<dbReference type="AlphaFoldDB" id="A0A9P0L0C4"/>
<protein>
    <submittedName>
        <fullName evidence="1">Uncharacterized protein</fullName>
    </submittedName>
</protein>
<name>A0A9P0L0C4_ACAOB</name>
<organism evidence="1 2">
    <name type="scientific">Acanthoscelides obtectus</name>
    <name type="common">Bean weevil</name>
    <name type="synonym">Bruchus obtectus</name>
    <dbReference type="NCBI Taxonomy" id="200917"/>
    <lineage>
        <taxon>Eukaryota</taxon>
        <taxon>Metazoa</taxon>
        <taxon>Ecdysozoa</taxon>
        <taxon>Arthropoda</taxon>
        <taxon>Hexapoda</taxon>
        <taxon>Insecta</taxon>
        <taxon>Pterygota</taxon>
        <taxon>Neoptera</taxon>
        <taxon>Endopterygota</taxon>
        <taxon>Coleoptera</taxon>
        <taxon>Polyphaga</taxon>
        <taxon>Cucujiformia</taxon>
        <taxon>Chrysomeloidea</taxon>
        <taxon>Chrysomelidae</taxon>
        <taxon>Bruchinae</taxon>
        <taxon>Bruchini</taxon>
        <taxon>Acanthoscelides</taxon>
    </lineage>
</organism>
<gene>
    <name evidence="1" type="ORF">ACAOBT_LOCUS14535</name>
</gene>
<sequence>MNNIDDSGYGYYFAESFILSMSSWRRSLLSCTRQCVRQKYNLFVPFTKQGVLGPGIKNESPNEITLSDLLCIECAL</sequence>
<proteinExistence type="predicted"/>
<keyword evidence="2" id="KW-1185">Reference proteome</keyword>